<feature type="transmembrane region" description="Helical" evidence="5">
    <location>
        <begin position="362"/>
        <end position="386"/>
    </location>
</feature>
<feature type="transmembrane region" description="Helical" evidence="5">
    <location>
        <begin position="559"/>
        <end position="578"/>
    </location>
</feature>
<gene>
    <name evidence="7" type="ORF">MAR_025100</name>
</gene>
<evidence type="ECO:0000256" key="2">
    <source>
        <dbReference type="ARBA" id="ARBA00022692"/>
    </source>
</evidence>
<evidence type="ECO:0000256" key="3">
    <source>
        <dbReference type="ARBA" id="ARBA00022989"/>
    </source>
</evidence>
<dbReference type="InterPro" id="IPR011531">
    <property type="entry name" value="HCO3_transpt-like_TM_dom"/>
</dbReference>
<comment type="subcellular location">
    <subcellularLocation>
        <location evidence="1">Membrane</location>
        <topology evidence="1">Multi-pass membrane protein</topology>
    </subcellularLocation>
</comment>
<dbReference type="EMBL" id="CP111014">
    <property type="protein sequence ID" value="WAR00728.1"/>
    <property type="molecule type" value="Genomic_DNA"/>
</dbReference>
<feature type="transmembrane region" description="Helical" evidence="5">
    <location>
        <begin position="129"/>
        <end position="147"/>
    </location>
</feature>
<accession>A0ABY7DVL9</accession>
<sequence length="585" mass="65566">MKTLQGTSISEGGGFDYDQSWKGTKNDLETGRTFATIFSDTELRTKLLDCRSQEEFQSVLGDITKVMVQRMSHADEKVLNFEQEEEERCCSVFSGLIGDLKRRLPHYISDFKDGVIGPKSIQKTLSTTLFLYFACLMPSIAFGVLNSENTKEALTVEKVLYSQALGGLMFALVGGTPQIVLLTTAPLALYTKIIYSICGDFDLNFRAMYCCVGLWNAFFLFLYSFFDLSRVMKWSTRSSEEIFALFISIAFTIDAIKNTVHNFDINYHTEACASDYNATVANISGNVTVACERDISLLYLLLLLGTLWLGVFLFNFNKTPYLNPGKRELLADYALPVSVICMSLIGSFGGDRGESIFSFVDFSSLSVGAVFGAMGLGFCLSLLFFMDQNISAALKGSAYHWDLLVIGIINGLLSLVAFPWVHAALPHSPLHVRALADVEERVDQGHIYSIIVKVRETRLTGIFSSIMIGLSLLFMSVLAYIPTPVLYGLFLYIAVTALDGNQMFERVLLLITEQSAYPPNHYIRRVPQRMMHFFTLLQLVQLLVLCGFGFAPYPYLKMFFPVLIFLLIPLSLLLKHLLTKYKNDE</sequence>
<dbReference type="PANTHER" id="PTHR11453">
    <property type="entry name" value="ANION EXCHANGE PROTEIN"/>
    <property type="match status" value="1"/>
</dbReference>
<feature type="transmembrane region" description="Helical" evidence="5">
    <location>
        <begin position="167"/>
        <end position="191"/>
    </location>
</feature>
<keyword evidence="8" id="KW-1185">Reference proteome</keyword>
<evidence type="ECO:0000256" key="4">
    <source>
        <dbReference type="ARBA" id="ARBA00023136"/>
    </source>
</evidence>
<dbReference type="Gene3D" id="1.10.287.570">
    <property type="entry name" value="Helical hairpin bin"/>
    <property type="match status" value="1"/>
</dbReference>
<evidence type="ECO:0000259" key="6">
    <source>
        <dbReference type="Pfam" id="PF00955"/>
    </source>
</evidence>
<dbReference type="Proteomes" id="UP001164746">
    <property type="component" value="Chromosome 3"/>
</dbReference>
<evidence type="ECO:0000256" key="5">
    <source>
        <dbReference type="SAM" id="Phobius"/>
    </source>
</evidence>
<proteinExistence type="predicted"/>
<dbReference type="Pfam" id="PF00955">
    <property type="entry name" value="HCO3_cotransp"/>
    <property type="match status" value="1"/>
</dbReference>
<dbReference type="PANTHER" id="PTHR11453:SF127">
    <property type="entry name" value="SOLUTE CARRIER FAMILY 4 MEMBER 11"/>
    <property type="match status" value="1"/>
</dbReference>
<reference evidence="7" key="1">
    <citation type="submission" date="2022-11" db="EMBL/GenBank/DDBJ databases">
        <title>Centuries of genome instability and evolution in soft-shell clam transmissible cancer (bioRxiv).</title>
        <authorList>
            <person name="Hart S.F.M."/>
            <person name="Yonemitsu M.A."/>
            <person name="Giersch R.M."/>
            <person name="Beal B.F."/>
            <person name="Arriagada G."/>
            <person name="Davis B.W."/>
            <person name="Ostrander E.A."/>
            <person name="Goff S.P."/>
            <person name="Metzger M.J."/>
        </authorList>
    </citation>
    <scope>NUCLEOTIDE SEQUENCE</scope>
    <source>
        <strain evidence="7">MELC-2E11</strain>
        <tissue evidence="7">Siphon/mantle</tissue>
    </source>
</reference>
<feature type="domain" description="Bicarbonate transporter-like transmembrane" evidence="6">
    <location>
        <begin position="92"/>
        <end position="580"/>
    </location>
</feature>
<evidence type="ECO:0000313" key="7">
    <source>
        <dbReference type="EMBL" id="WAR00728.1"/>
    </source>
</evidence>
<feature type="transmembrane region" description="Helical" evidence="5">
    <location>
        <begin position="398"/>
        <end position="421"/>
    </location>
</feature>
<evidence type="ECO:0000313" key="8">
    <source>
        <dbReference type="Proteomes" id="UP001164746"/>
    </source>
</evidence>
<organism evidence="7 8">
    <name type="scientific">Mya arenaria</name>
    <name type="common">Soft-shell clam</name>
    <dbReference type="NCBI Taxonomy" id="6604"/>
    <lineage>
        <taxon>Eukaryota</taxon>
        <taxon>Metazoa</taxon>
        <taxon>Spiralia</taxon>
        <taxon>Lophotrochozoa</taxon>
        <taxon>Mollusca</taxon>
        <taxon>Bivalvia</taxon>
        <taxon>Autobranchia</taxon>
        <taxon>Heteroconchia</taxon>
        <taxon>Euheterodonta</taxon>
        <taxon>Imparidentia</taxon>
        <taxon>Neoheterodontei</taxon>
        <taxon>Myida</taxon>
        <taxon>Myoidea</taxon>
        <taxon>Myidae</taxon>
        <taxon>Mya</taxon>
    </lineage>
</organism>
<feature type="transmembrane region" description="Helical" evidence="5">
    <location>
        <begin position="533"/>
        <end position="553"/>
    </location>
</feature>
<keyword evidence="3 5" id="KW-1133">Transmembrane helix</keyword>
<keyword evidence="2 5" id="KW-0812">Transmembrane</keyword>
<feature type="transmembrane region" description="Helical" evidence="5">
    <location>
        <begin position="297"/>
        <end position="317"/>
    </location>
</feature>
<name>A0ABY7DVL9_MYAAR</name>
<protein>
    <submittedName>
        <fullName evidence="7">S4A11-like protein</fullName>
    </submittedName>
</protein>
<feature type="transmembrane region" description="Helical" evidence="5">
    <location>
        <begin position="203"/>
        <end position="226"/>
    </location>
</feature>
<dbReference type="InterPro" id="IPR003020">
    <property type="entry name" value="HCO3_transpt_euk"/>
</dbReference>
<keyword evidence="4 5" id="KW-0472">Membrane</keyword>
<evidence type="ECO:0000256" key="1">
    <source>
        <dbReference type="ARBA" id="ARBA00004141"/>
    </source>
</evidence>
<feature type="transmembrane region" description="Helical" evidence="5">
    <location>
        <begin position="329"/>
        <end position="350"/>
    </location>
</feature>